<comment type="caution">
    <text evidence="2">The sequence shown here is derived from an EMBL/GenBank/DDBJ whole genome shotgun (WGS) entry which is preliminary data.</text>
</comment>
<name>A0A8H6WI11_MYCCL</name>
<gene>
    <name evidence="2" type="ORF">HMN09_00349900</name>
</gene>
<feature type="domain" description="Fibronectin type III-like" evidence="1">
    <location>
        <begin position="61"/>
        <end position="108"/>
    </location>
</feature>
<accession>A0A8H6WI11</accession>
<dbReference type="GO" id="GO:0016787">
    <property type="term" value="F:hydrolase activity"/>
    <property type="evidence" value="ECO:0007669"/>
    <property type="project" value="UniProtKB-KW"/>
</dbReference>
<proteinExistence type="predicted"/>
<dbReference type="Gene3D" id="2.60.40.10">
    <property type="entry name" value="Immunoglobulins"/>
    <property type="match status" value="1"/>
</dbReference>
<reference evidence="2" key="1">
    <citation type="submission" date="2020-05" db="EMBL/GenBank/DDBJ databases">
        <title>Mycena genomes resolve the evolution of fungal bioluminescence.</title>
        <authorList>
            <person name="Tsai I.J."/>
        </authorList>
    </citation>
    <scope>NUCLEOTIDE SEQUENCE</scope>
    <source>
        <strain evidence="2">110903Hualien_Pintung</strain>
    </source>
</reference>
<dbReference type="OrthoDB" id="3035344at2759"/>
<keyword evidence="2" id="KW-0378">Hydrolase</keyword>
<evidence type="ECO:0000313" key="3">
    <source>
        <dbReference type="Proteomes" id="UP000613580"/>
    </source>
</evidence>
<evidence type="ECO:0000313" key="2">
    <source>
        <dbReference type="EMBL" id="KAF7318407.1"/>
    </source>
</evidence>
<evidence type="ECO:0000259" key="1">
    <source>
        <dbReference type="Pfam" id="PF14310"/>
    </source>
</evidence>
<dbReference type="InterPro" id="IPR013783">
    <property type="entry name" value="Ig-like_fold"/>
</dbReference>
<sequence length="140" mass="14806">MTPRSLGRLGFCAGTGSKIQQHRPRQEFGSVKTSNTERMNAFTVKNTGASAVSGMDKPPRYLGFPASAGEPPKVLKGFEEVGPLARGPGASASVVMTLDQREIKYLERGEAGQGCSFGDVLLVYVSVGASISHIRLTGSF</sequence>
<protein>
    <submittedName>
        <fullName evidence="2">Glycoside hydrolase family 3 protein</fullName>
    </submittedName>
</protein>
<dbReference type="Pfam" id="PF14310">
    <property type="entry name" value="Fn3-like"/>
    <property type="match status" value="1"/>
</dbReference>
<dbReference type="Proteomes" id="UP000613580">
    <property type="component" value="Unassembled WGS sequence"/>
</dbReference>
<organism evidence="2 3">
    <name type="scientific">Mycena chlorophos</name>
    <name type="common">Agaric fungus</name>
    <name type="synonym">Agaricus chlorophos</name>
    <dbReference type="NCBI Taxonomy" id="658473"/>
    <lineage>
        <taxon>Eukaryota</taxon>
        <taxon>Fungi</taxon>
        <taxon>Dikarya</taxon>
        <taxon>Basidiomycota</taxon>
        <taxon>Agaricomycotina</taxon>
        <taxon>Agaricomycetes</taxon>
        <taxon>Agaricomycetidae</taxon>
        <taxon>Agaricales</taxon>
        <taxon>Marasmiineae</taxon>
        <taxon>Mycenaceae</taxon>
        <taxon>Mycena</taxon>
    </lineage>
</organism>
<dbReference type="EMBL" id="JACAZE010000004">
    <property type="protein sequence ID" value="KAF7318407.1"/>
    <property type="molecule type" value="Genomic_DNA"/>
</dbReference>
<keyword evidence="3" id="KW-1185">Reference proteome</keyword>
<dbReference type="AlphaFoldDB" id="A0A8H6WI11"/>
<dbReference type="InterPro" id="IPR026891">
    <property type="entry name" value="Fn3-like"/>
</dbReference>